<feature type="region of interest" description="Disordered" evidence="2">
    <location>
        <begin position="786"/>
        <end position="807"/>
    </location>
</feature>
<dbReference type="InterPro" id="IPR006020">
    <property type="entry name" value="PTB/PI_dom"/>
</dbReference>
<feature type="coiled-coil region" evidence="1">
    <location>
        <begin position="669"/>
        <end position="704"/>
    </location>
</feature>
<dbReference type="Proteomes" id="UP001054945">
    <property type="component" value="Unassembled WGS sequence"/>
</dbReference>
<accession>A0AAV4RTT2</accession>
<dbReference type="PANTHER" id="PTHR11232">
    <property type="entry name" value="PHOSPHOTYROSINE INTERACTION DOMAIN-CONTAINING FAMILY MEMBER"/>
    <property type="match status" value="1"/>
</dbReference>
<keyword evidence="1" id="KW-0175">Coiled coil</keyword>
<evidence type="ECO:0000313" key="4">
    <source>
        <dbReference type="EMBL" id="GIY24231.1"/>
    </source>
</evidence>
<keyword evidence="5" id="KW-1185">Reference proteome</keyword>
<dbReference type="PANTHER" id="PTHR11232:SF47">
    <property type="entry name" value="PROTEIN DISABLED"/>
    <property type="match status" value="1"/>
</dbReference>
<protein>
    <submittedName>
        <fullName evidence="4">Hexokinase</fullName>
    </submittedName>
</protein>
<evidence type="ECO:0000256" key="2">
    <source>
        <dbReference type="SAM" id="MobiDB-lite"/>
    </source>
</evidence>
<dbReference type="CDD" id="cd00934">
    <property type="entry name" value="PTB"/>
    <property type="match status" value="1"/>
</dbReference>
<sequence>MGLMTPDKATLPITVTFVTERFIETGKRRICCHLCTCTKFSITLVNLKRGTLPKVFRKDYNINDDVYKQSYKRKDVKSYFDHIACKYGYQGNLKTSLSRISATTSADSEEKKNSVEIYHAQFEAKYLGNENILGLDVNAEICHKMLEKMEVYIDAAQSLQDVLLDISPSGIDIQDKSFKNVLHHHSFNKISYITQDFANPHVFGYVFETIIRVINSLDSRQFKEKVKLVEDIFWWLEGCSGNITPTSFESEDIALNVKLHDLYIAAVTKKLIEKEHEEEVKKTKVEEKPVISAKLPLSSSEKVVIELLKKHSTYFQSALKNKKQRNKLLMKKILKLNNEDIVSDKDKMLQEESTFLEKFCSETFEEMRTESSDLKQKIESINQTEISEREKLPVKVSNAINICKHYFSNALKIRKEEVNDLNYIISALHFRENRLPSEETRAIILSRKLLVIAANRRLREIKDIELNLTQLNKAEDFIIFAVRQLKRLKRIFGELKNIEEKGIHEFEEILLKFQDREHYIENNVFSLCYKFFREAIRNRKKEFDVLVNNLDLLEATEIDDADNEGIEFVNDCKDTFLSSIIFREKEIEILEKEFKKVSDFSRMPILPVIYTFKDMFDSISLNLKKKHIEESDDPTSAKTLQIYTSLEEFLTMAFELKKKEIEIPLEVLKQDLENVISSMIEEVRKREMERISEFRRRIQALQILNSWKEVFLEAASLRKSEIMEVVPVKLKETKEEEAVIKSLLQDERHNIDAEGRKIADAYRKIFSHVNDMKKYEVEQIKKLLRKPDVTTSEENTEQEDHTSTHADVAEIEYFEEDSEEDEEGPQAEMLLAQETAKRYMLEELDKEKNGLAFIMDNIEQLDKVFSGLIIKPTHDLRSFYRSCGRCVEFRRNKST</sequence>
<dbReference type="EMBL" id="BPLR01008369">
    <property type="protein sequence ID" value="GIY24231.1"/>
    <property type="molecule type" value="Genomic_DNA"/>
</dbReference>
<comment type="caution">
    <text evidence="4">The sequence shown here is derived from an EMBL/GenBank/DDBJ whole genome shotgun (WGS) entry which is preliminary data.</text>
</comment>
<feature type="compositionally biased region" description="Basic and acidic residues" evidence="2">
    <location>
        <begin position="798"/>
        <end position="807"/>
    </location>
</feature>
<evidence type="ECO:0000313" key="5">
    <source>
        <dbReference type="Proteomes" id="UP001054945"/>
    </source>
</evidence>
<dbReference type="InterPro" id="IPR051133">
    <property type="entry name" value="Adapter_Engulfment-Domain"/>
</dbReference>
<dbReference type="InterPro" id="IPR011993">
    <property type="entry name" value="PH-like_dom_sf"/>
</dbReference>
<organism evidence="4 5">
    <name type="scientific">Caerostris extrusa</name>
    <name type="common">Bark spider</name>
    <name type="synonym">Caerostris bankana</name>
    <dbReference type="NCBI Taxonomy" id="172846"/>
    <lineage>
        <taxon>Eukaryota</taxon>
        <taxon>Metazoa</taxon>
        <taxon>Ecdysozoa</taxon>
        <taxon>Arthropoda</taxon>
        <taxon>Chelicerata</taxon>
        <taxon>Arachnida</taxon>
        <taxon>Araneae</taxon>
        <taxon>Araneomorphae</taxon>
        <taxon>Entelegynae</taxon>
        <taxon>Araneoidea</taxon>
        <taxon>Araneidae</taxon>
        <taxon>Caerostris</taxon>
    </lineage>
</organism>
<dbReference type="Gene3D" id="2.30.29.30">
    <property type="entry name" value="Pleckstrin-homology domain (PH domain)/Phosphotyrosine-binding domain (PTB)"/>
    <property type="match status" value="1"/>
</dbReference>
<evidence type="ECO:0000259" key="3">
    <source>
        <dbReference type="PROSITE" id="PS01179"/>
    </source>
</evidence>
<proteinExistence type="predicted"/>
<reference evidence="4 5" key="1">
    <citation type="submission" date="2021-06" db="EMBL/GenBank/DDBJ databases">
        <title>Caerostris extrusa draft genome.</title>
        <authorList>
            <person name="Kono N."/>
            <person name="Arakawa K."/>
        </authorList>
    </citation>
    <scope>NUCLEOTIDE SEQUENCE [LARGE SCALE GENOMIC DNA]</scope>
</reference>
<dbReference type="SUPFAM" id="SSF50729">
    <property type="entry name" value="PH domain-like"/>
    <property type="match status" value="1"/>
</dbReference>
<feature type="domain" description="PID" evidence="3">
    <location>
        <begin position="121"/>
        <end position="195"/>
    </location>
</feature>
<name>A0AAV4RTT2_CAEEX</name>
<dbReference type="AlphaFoldDB" id="A0AAV4RTT2"/>
<evidence type="ECO:0000256" key="1">
    <source>
        <dbReference type="SAM" id="Coils"/>
    </source>
</evidence>
<dbReference type="PROSITE" id="PS01179">
    <property type="entry name" value="PID"/>
    <property type="match status" value="1"/>
</dbReference>
<gene>
    <name evidence="4" type="primary">AVEN_98780_1</name>
    <name evidence="4" type="ORF">CEXT_621</name>
</gene>